<dbReference type="EMBL" id="OP354255">
    <property type="protein sequence ID" value="UXF64387.1"/>
    <property type="molecule type" value="Genomic_DNA"/>
</dbReference>
<dbReference type="Pfam" id="PF00895">
    <property type="entry name" value="ATP-synt_8"/>
    <property type="match status" value="1"/>
</dbReference>
<dbReference type="AlphaFoldDB" id="A0A977LLD1"/>
<protein>
    <recommendedName>
        <fullName evidence="12">ATP synthase complex subunit 8</fullName>
    </recommendedName>
</protein>
<dbReference type="GO" id="GO:0031966">
    <property type="term" value="C:mitochondrial membrane"/>
    <property type="evidence" value="ECO:0007669"/>
    <property type="project" value="UniProtKB-SubCell"/>
</dbReference>
<evidence type="ECO:0000256" key="7">
    <source>
        <dbReference type="ARBA" id="ARBA00022781"/>
    </source>
</evidence>
<evidence type="ECO:0000313" key="14">
    <source>
        <dbReference type="EMBL" id="UXF64387.1"/>
    </source>
</evidence>
<evidence type="ECO:0000256" key="8">
    <source>
        <dbReference type="ARBA" id="ARBA00022989"/>
    </source>
</evidence>
<keyword evidence="11 13" id="KW-0472">Membrane</keyword>
<reference evidence="14" key="1">
    <citation type="submission" date="2022-09" db="EMBL/GenBank/DDBJ databases">
        <authorList>
            <person name="Lin X.Y."/>
            <person name="Song N."/>
        </authorList>
    </citation>
    <scope>NUCLEOTIDE SEQUENCE</scope>
</reference>
<keyword evidence="10 12" id="KW-0496">Mitochondrion</keyword>
<dbReference type="GeneID" id="75522091"/>
<gene>
    <name evidence="14" type="primary">atp8</name>
</gene>
<dbReference type="GO" id="GO:0015078">
    <property type="term" value="F:proton transmembrane transporter activity"/>
    <property type="evidence" value="ECO:0007669"/>
    <property type="project" value="InterPro"/>
</dbReference>
<evidence type="ECO:0000256" key="2">
    <source>
        <dbReference type="ARBA" id="ARBA00008892"/>
    </source>
</evidence>
<evidence type="ECO:0000256" key="4">
    <source>
        <dbReference type="ARBA" id="ARBA00022448"/>
    </source>
</evidence>
<name>A0A977LLD1_9CUCU</name>
<comment type="subcellular location">
    <subcellularLocation>
        <location evidence="1 12">Mitochondrion membrane</location>
        <topology evidence="1 12">Single-pass membrane protein</topology>
    </subcellularLocation>
</comment>
<geneLocation type="mitochondrion" evidence="14"/>
<evidence type="ECO:0000256" key="10">
    <source>
        <dbReference type="ARBA" id="ARBA00023128"/>
    </source>
</evidence>
<dbReference type="GO" id="GO:0015986">
    <property type="term" value="P:proton motive force-driven ATP synthesis"/>
    <property type="evidence" value="ECO:0007669"/>
    <property type="project" value="InterPro"/>
</dbReference>
<sequence>MPQMSPLSWLTLFIYFIMIFFMVNSLNYFSFMYPISMLKKKETFFQFNWKW</sequence>
<evidence type="ECO:0000256" key="9">
    <source>
        <dbReference type="ARBA" id="ARBA00023065"/>
    </source>
</evidence>
<evidence type="ECO:0000256" key="3">
    <source>
        <dbReference type="ARBA" id="ARBA00011291"/>
    </source>
</evidence>
<feature type="transmembrane region" description="Helical" evidence="13">
    <location>
        <begin position="12"/>
        <end position="31"/>
    </location>
</feature>
<keyword evidence="6 12" id="KW-0812">Transmembrane</keyword>
<evidence type="ECO:0000256" key="12">
    <source>
        <dbReference type="RuleBase" id="RU003661"/>
    </source>
</evidence>
<evidence type="ECO:0000256" key="1">
    <source>
        <dbReference type="ARBA" id="ARBA00004304"/>
    </source>
</evidence>
<keyword evidence="5 12" id="KW-0138">CF(0)</keyword>
<keyword evidence="9 12" id="KW-0406">Ion transport</keyword>
<evidence type="ECO:0000256" key="6">
    <source>
        <dbReference type="ARBA" id="ARBA00022692"/>
    </source>
</evidence>
<evidence type="ECO:0000256" key="5">
    <source>
        <dbReference type="ARBA" id="ARBA00022547"/>
    </source>
</evidence>
<keyword evidence="8 13" id="KW-1133">Transmembrane helix</keyword>
<dbReference type="GO" id="GO:0045259">
    <property type="term" value="C:proton-transporting ATP synthase complex"/>
    <property type="evidence" value="ECO:0007669"/>
    <property type="project" value="UniProtKB-KW"/>
</dbReference>
<accession>A0A977LLD1</accession>
<dbReference type="RefSeq" id="YP_010507236.1">
    <property type="nucleotide sequence ID" value="NC_067051.1"/>
</dbReference>
<keyword evidence="4 12" id="KW-0813">Transport</keyword>
<evidence type="ECO:0000256" key="11">
    <source>
        <dbReference type="ARBA" id="ARBA00023136"/>
    </source>
</evidence>
<proteinExistence type="inferred from homology"/>
<keyword evidence="7 12" id="KW-0375">Hydrogen ion transport</keyword>
<comment type="similarity">
    <text evidence="2 12">Belongs to the ATPase protein 8 family.</text>
</comment>
<organism evidence="14">
    <name type="scientific">Episcapha fortunii</name>
    <dbReference type="NCBI Taxonomy" id="2819887"/>
    <lineage>
        <taxon>Eukaryota</taxon>
        <taxon>Metazoa</taxon>
        <taxon>Ecdysozoa</taxon>
        <taxon>Arthropoda</taxon>
        <taxon>Hexapoda</taxon>
        <taxon>Insecta</taxon>
        <taxon>Pterygota</taxon>
        <taxon>Neoptera</taxon>
        <taxon>Endopterygota</taxon>
        <taxon>Coleoptera</taxon>
        <taxon>Polyphaga</taxon>
        <taxon>Cucujiformia</taxon>
        <taxon>Erotylidae</taxon>
        <taxon>Erotylinae</taxon>
        <taxon>Episcapha</taxon>
    </lineage>
</organism>
<evidence type="ECO:0000256" key="13">
    <source>
        <dbReference type="SAM" id="Phobius"/>
    </source>
</evidence>
<dbReference type="InterPro" id="IPR001421">
    <property type="entry name" value="ATP8_metazoa"/>
</dbReference>
<comment type="subunit">
    <text evidence="3">F-type ATPases have 2 components, CF(1) - the catalytic core - and CF(0) - the membrane proton channel.</text>
</comment>